<evidence type="ECO:0000256" key="9">
    <source>
        <dbReference type="SAM" id="Phobius"/>
    </source>
</evidence>
<dbReference type="InterPro" id="IPR036396">
    <property type="entry name" value="Cyt_P450_sf"/>
</dbReference>
<dbReference type="PRINTS" id="PR00463">
    <property type="entry name" value="EP450I"/>
</dbReference>
<evidence type="ECO:0000313" key="11">
    <source>
        <dbReference type="Proteomes" id="UP001285441"/>
    </source>
</evidence>
<dbReference type="EMBL" id="JAULSW010000002">
    <property type="protein sequence ID" value="KAK3389959.1"/>
    <property type="molecule type" value="Genomic_DNA"/>
</dbReference>
<evidence type="ECO:0000256" key="8">
    <source>
        <dbReference type="PIRSR" id="PIRSR602401-1"/>
    </source>
</evidence>
<dbReference type="Gene3D" id="1.10.630.10">
    <property type="entry name" value="Cytochrome P450"/>
    <property type="match status" value="1"/>
</dbReference>
<dbReference type="InterPro" id="IPR002401">
    <property type="entry name" value="Cyt_P450_E_grp-I"/>
</dbReference>
<dbReference type="PANTHER" id="PTHR24305">
    <property type="entry name" value="CYTOCHROME P450"/>
    <property type="match status" value="1"/>
</dbReference>
<comment type="caution">
    <text evidence="10">The sequence shown here is derived from an EMBL/GenBank/DDBJ whole genome shotgun (WGS) entry which is preliminary data.</text>
</comment>
<keyword evidence="7" id="KW-0503">Monooxygenase</keyword>
<evidence type="ECO:0000256" key="3">
    <source>
        <dbReference type="ARBA" id="ARBA00022617"/>
    </source>
</evidence>
<evidence type="ECO:0000256" key="5">
    <source>
        <dbReference type="ARBA" id="ARBA00023002"/>
    </source>
</evidence>
<accession>A0AAE0NYM0</accession>
<dbReference type="Proteomes" id="UP001285441">
    <property type="component" value="Unassembled WGS sequence"/>
</dbReference>
<dbReference type="AlphaFoldDB" id="A0AAE0NYM0"/>
<protein>
    <submittedName>
        <fullName evidence="10">Cytochrome P450</fullName>
    </submittedName>
</protein>
<dbReference type="GO" id="GO:0004497">
    <property type="term" value="F:monooxygenase activity"/>
    <property type="evidence" value="ECO:0007669"/>
    <property type="project" value="UniProtKB-KW"/>
</dbReference>
<dbReference type="CDD" id="cd11060">
    <property type="entry name" value="CYP57A1-like"/>
    <property type="match status" value="1"/>
</dbReference>
<comment type="cofactor">
    <cofactor evidence="1 8">
        <name>heme</name>
        <dbReference type="ChEBI" id="CHEBI:30413"/>
    </cofactor>
</comment>
<keyword evidence="3 8" id="KW-0349">Heme</keyword>
<organism evidence="10 11">
    <name type="scientific">Podospora didyma</name>
    <dbReference type="NCBI Taxonomy" id="330526"/>
    <lineage>
        <taxon>Eukaryota</taxon>
        <taxon>Fungi</taxon>
        <taxon>Dikarya</taxon>
        <taxon>Ascomycota</taxon>
        <taxon>Pezizomycotina</taxon>
        <taxon>Sordariomycetes</taxon>
        <taxon>Sordariomycetidae</taxon>
        <taxon>Sordariales</taxon>
        <taxon>Podosporaceae</taxon>
        <taxon>Podospora</taxon>
    </lineage>
</organism>
<dbReference type="GO" id="GO:0020037">
    <property type="term" value="F:heme binding"/>
    <property type="evidence" value="ECO:0007669"/>
    <property type="project" value="InterPro"/>
</dbReference>
<proteinExistence type="inferred from homology"/>
<feature type="binding site" description="axial binding residue" evidence="8">
    <location>
        <position position="449"/>
    </location>
    <ligand>
        <name>heme</name>
        <dbReference type="ChEBI" id="CHEBI:30413"/>
    </ligand>
    <ligandPart>
        <name>Fe</name>
        <dbReference type="ChEBI" id="CHEBI:18248"/>
    </ligandPart>
</feature>
<evidence type="ECO:0000256" key="2">
    <source>
        <dbReference type="ARBA" id="ARBA00010617"/>
    </source>
</evidence>
<dbReference type="InterPro" id="IPR001128">
    <property type="entry name" value="Cyt_P450"/>
</dbReference>
<dbReference type="PANTHER" id="PTHR24305:SF77">
    <property type="entry name" value="CYTOCHROME P450 MONOOXYGENASE"/>
    <property type="match status" value="1"/>
</dbReference>
<comment type="similarity">
    <text evidence="2">Belongs to the cytochrome P450 family.</text>
</comment>
<dbReference type="InterPro" id="IPR050121">
    <property type="entry name" value="Cytochrome_P450_monoxygenase"/>
</dbReference>
<dbReference type="Pfam" id="PF00067">
    <property type="entry name" value="p450"/>
    <property type="match status" value="1"/>
</dbReference>
<dbReference type="PRINTS" id="PR00385">
    <property type="entry name" value="P450"/>
</dbReference>
<reference evidence="10" key="2">
    <citation type="submission" date="2023-06" db="EMBL/GenBank/DDBJ databases">
        <authorList>
            <consortium name="Lawrence Berkeley National Laboratory"/>
            <person name="Haridas S."/>
            <person name="Hensen N."/>
            <person name="Bonometti L."/>
            <person name="Westerberg I."/>
            <person name="Brannstrom I.O."/>
            <person name="Guillou S."/>
            <person name="Cros-Aarteil S."/>
            <person name="Calhoun S."/>
            <person name="Kuo A."/>
            <person name="Mondo S."/>
            <person name="Pangilinan J."/>
            <person name="Riley R."/>
            <person name="LaButti K."/>
            <person name="Andreopoulos B."/>
            <person name="Lipzen A."/>
            <person name="Chen C."/>
            <person name="Yanf M."/>
            <person name="Daum C."/>
            <person name="Ng V."/>
            <person name="Clum A."/>
            <person name="Steindorff A."/>
            <person name="Ohm R."/>
            <person name="Martin F."/>
            <person name="Silar P."/>
            <person name="Natvig D."/>
            <person name="Lalanne C."/>
            <person name="Gautier V."/>
            <person name="Ament-velasquez S.L."/>
            <person name="Kruys A."/>
            <person name="Hutchinson M.I."/>
            <person name="Powell A.J."/>
            <person name="Barry K."/>
            <person name="Miller A.N."/>
            <person name="Grigoriev I.V."/>
            <person name="Debuchy R."/>
            <person name="Gladieux P."/>
            <person name="Thoren M.H."/>
            <person name="Johannesson H."/>
        </authorList>
    </citation>
    <scope>NUCLEOTIDE SEQUENCE</scope>
    <source>
        <strain evidence="10">CBS 232.78</strain>
    </source>
</reference>
<evidence type="ECO:0000256" key="1">
    <source>
        <dbReference type="ARBA" id="ARBA00001971"/>
    </source>
</evidence>
<keyword evidence="6 8" id="KW-0408">Iron</keyword>
<keyword evidence="9" id="KW-0472">Membrane</keyword>
<sequence>MALGTYEGLISTTNLLIATGIVLVTTTIVHNFWSWYRLRHIPGPFLHSVTSFVLLKKVFEGDSPAYLDGLAQKYGPLVRIGPNEVMLTDPDIRRLSAIRSPYTRGSFYEGSRAVPNKDHILSTMNDQKHKELRRMEHRGYAGLDFGGFEAGLNEMLAAFIELIQRKYISTGIESRPMEFAHRTQFFTLDVISKLAYGQPFGCIAQDRDIFNYIAQTEWALPFVAVFTTLPALNTLKDRWPLSAFMPHEKDTFGLGCMMGFATKLVDARLSPNGHPGRDIVQSWINHGLPRDQIIQDILLQVMAGSDTTATALRMTLLFLINSPQALRCLREEIDTRFQSGAISSPITNAEALAMPYLQAVIREGTRLFPPATGLAEKVVPKGGDTLHGFYVPKGTQVGQNMWGILRLKNIFGEDADVFRPERWLEADEEQLKAMQNTWALVFGSGKYECLGKTLALMQLNKFFVELLRRFDFAVLNPLTPLKLHNASVWMTNDFWVRITWRE</sequence>
<keyword evidence="9" id="KW-1133">Transmembrane helix</keyword>
<reference evidence="10" key="1">
    <citation type="journal article" date="2023" name="Mol. Phylogenet. Evol.">
        <title>Genome-scale phylogeny and comparative genomics of the fungal order Sordariales.</title>
        <authorList>
            <person name="Hensen N."/>
            <person name="Bonometti L."/>
            <person name="Westerberg I."/>
            <person name="Brannstrom I.O."/>
            <person name="Guillou S."/>
            <person name="Cros-Aarteil S."/>
            <person name="Calhoun S."/>
            <person name="Haridas S."/>
            <person name="Kuo A."/>
            <person name="Mondo S."/>
            <person name="Pangilinan J."/>
            <person name="Riley R."/>
            <person name="LaButti K."/>
            <person name="Andreopoulos B."/>
            <person name="Lipzen A."/>
            <person name="Chen C."/>
            <person name="Yan M."/>
            <person name="Daum C."/>
            <person name="Ng V."/>
            <person name="Clum A."/>
            <person name="Steindorff A."/>
            <person name="Ohm R.A."/>
            <person name="Martin F."/>
            <person name="Silar P."/>
            <person name="Natvig D.O."/>
            <person name="Lalanne C."/>
            <person name="Gautier V."/>
            <person name="Ament-Velasquez S.L."/>
            <person name="Kruys A."/>
            <person name="Hutchinson M.I."/>
            <person name="Powell A.J."/>
            <person name="Barry K."/>
            <person name="Miller A.N."/>
            <person name="Grigoriev I.V."/>
            <person name="Debuchy R."/>
            <person name="Gladieux P."/>
            <person name="Hiltunen Thoren M."/>
            <person name="Johannesson H."/>
        </authorList>
    </citation>
    <scope>NUCLEOTIDE SEQUENCE</scope>
    <source>
        <strain evidence="10">CBS 232.78</strain>
    </source>
</reference>
<feature type="transmembrane region" description="Helical" evidence="9">
    <location>
        <begin position="15"/>
        <end position="36"/>
    </location>
</feature>
<dbReference type="SUPFAM" id="SSF48264">
    <property type="entry name" value="Cytochrome P450"/>
    <property type="match status" value="1"/>
</dbReference>
<dbReference type="GO" id="GO:0016705">
    <property type="term" value="F:oxidoreductase activity, acting on paired donors, with incorporation or reduction of molecular oxygen"/>
    <property type="evidence" value="ECO:0007669"/>
    <property type="project" value="InterPro"/>
</dbReference>
<dbReference type="GO" id="GO:0005506">
    <property type="term" value="F:iron ion binding"/>
    <property type="evidence" value="ECO:0007669"/>
    <property type="project" value="InterPro"/>
</dbReference>
<evidence type="ECO:0000313" key="10">
    <source>
        <dbReference type="EMBL" id="KAK3389959.1"/>
    </source>
</evidence>
<evidence type="ECO:0000256" key="7">
    <source>
        <dbReference type="ARBA" id="ARBA00023033"/>
    </source>
</evidence>
<gene>
    <name evidence="10" type="ORF">B0H63DRAFT_105888</name>
</gene>
<keyword evidence="11" id="KW-1185">Reference proteome</keyword>
<evidence type="ECO:0000256" key="4">
    <source>
        <dbReference type="ARBA" id="ARBA00022723"/>
    </source>
</evidence>
<keyword evidence="4 8" id="KW-0479">Metal-binding</keyword>
<name>A0AAE0NYM0_9PEZI</name>
<keyword evidence="9" id="KW-0812">Transmembrane</keyword>
<keyword evidence="5" id="KW-0560">Oxidoreductase</keyword>
<evidence type="ECO:0000256" key="6">
    <source>
        <dbReference type="ARBA" id="ARBA00023004"/>
    </source>
</evidence>